<dbReference type="SMART" id="SM00248">
    <property type="entry name" value="ANK"/>
    <property type="match status" value="5"/>
</dbReference>
<feature type="repeat" description="ANK" evidence="5">
    <location>
        <begin position="201"/>
        <end position="233"/>
    </location>
</feature>
<evidence type="ECO:0000256" key="3">
    <source>
        <dbReference type="ARBA" id="ARBA00022741"/>
    </source>
</evidence>
<reference evidence="9" key="1">
    <citation type="submission" date="2016-11" db="UniProtKB">
        <authorList>
            <consortium name="WormBaseParasite"/>
        </authorList>
    </citation>
    <scope>IDENTIFICATION</scope>
</reference>
<dbReference type="PANTHER" id="PTHR24173:SF74">
    <property type="entry name" value="ANKYRIN REPEAT DOMAIN-CONTAINING PROTEIN 16"/>
    <property type="match status" value="1"/>
</dbReference>
<sequence>MVTPDGNSDDPTPQASDKAALTTTNFNKLKLENYYSQDSNMLDSPESLDDNTSSNDDDDETVVTFRQPKMSIPAVTHDDATTVLPGSVMAAYLSDPIVHPAARNLYVGEYSSPRPRAADYVDTLRSQYKTDGAERVKAPCGGYPSTSTFIAMVNDMAGLFEDRGCCPDDETALHCAASRGHMECVQSLLDAGAPVDALDHANKTALHCALERGHLDIAVLLITKGCKINEQDEHGDTALHIAARAGLLSAVQTLCHCGADVDIVNKDSYTPLHLASKEGFIDIVRVLCLARSNIAKKTKDQTREMYIDQLFALDAPLRRIKLKLFGHSLSGKSRLVQALHSTRGITSIIGKIYIYIYYFFKYAVLNDGIHSGQGSSFSSESNNNTGEQWPSLGHKPSHSNYTRGIDVQTVNCAGCGEYSVWEFGGYEPYHMAYDHFVGNTDCIHVIMYRATDSTEDQYKQVLYWMNFLKGRVTPTEPIEFLGATVSFLNKLFIKRNSNVFMRKIIMDILLGEYMSSDTEAMLKTVRLRFETHFDIYDRLILLDSTNPSCPGMKAFKNYLNKTRSIIVSVGMIYLSRIRQITLNFRVRVLPMRGMERSLQSTFPRIQVAMRRSMHDFQVNLLSSFLFLPLLLFCSDILSCSLKNGFNIHFCAYPSL</sequence>
<feature type="region of interest" description="Disordered" evidence="6">
    <location>
        <begin position="36"/>
        <end position="60"/>
    </location>
</feature>
<feature type="repeat" description="ANK" evidence="5">
    <location>
        <begin position="267"/>
        <end position="299"/>
    </location>
</feature>
<feature type="repeat" description="ANK" evidence="5">
    <location>
        <begin position="234"/>
        <end position="266"/>
    </location>
</feature>
<name>A0A1I7X8R7_HETBA</name>
<keyword evidence="3" id="KW-0547">Nucleotide-binding</keyword>
<protein>
    <submittedName>
        <fullName evidence="9">Non-specific serine/threonine protein kinase</fullName>
    </submittedName>
</protein>
<dbReference type="WBParaSite" id="Hba_14037">
    <property type="protein sequence ID" value="Hba_14037"/>
    <property type="gene ID" value="Hba_14037"/>
</dbReference>
<feature type="domain" description="Roc" evidence="7">
    <location>
        <begin position="313"/>
        <end position="566"/>
    </location>
</feature>
<evidence type="ECO:0000256" key="1">
    <source>
        <dbReference type="ARBA" id="ARBA00001946"/>
    </source>
</evidence>
<keyword evidence="8" id="KW-1185">Reference proteome</keyword>
<feature type="region of interest" description="Disordered" evidence="6">
    <location>
        <begin position="375"/>
        <end position="395"/>
    </location>
</feature>
<comment type="cofactor">
    <cofactor evidence="1">
        <name>Mg(2+)</name>
        <dbReference type="ChEBI" id="CHEBI:18420"/>
    </cofactor>
</comment>
<evidence type="ECO:0000259" key="7">
    <source>
        <dbReference type="PROSITE" id="PS51424"/>
    </source>
</evidence>
<dbReference type="GO" id="GO:0000166">
    <property type="term" value="F:nucleotide binding"/>
    <property type="evidence" value="ECO:0007669"/>
    <property type="project" value="UniProtKB-KW"/>
</dbReference>
<dbReference type="Pfam" id="PF00023">
    <property type="entry name" value="Ank"/>
    <property type="match status" value="2"/>
</dbReference>
<accession>A0A1I7X8R7</accession>
<feature type="repeat" description="ANK" evidence="5">
    <location>
        <begin position="168"/>
        <end position="200"/>
    </location>
</feature>
<evidence type="ECO:0000256" key="6">
    <source>
        <dbReference type="SAM" id="MobiDB-lite"/>
    </source>
</evidence>
<keyword evidence="4 5" id="KW-0040">ANK repeat</keyword>
<evidence type="ECO:0000256" key="5">
    <source>
        <dbReference type="PROSITE-ProRule" id="PRU00023"/>
    </source>
</evidence>
<dbReference type="PROSITE" id="PS50088">
    <property type="entry name" value="ANK_REPEAT"/>
    <property type="match status" value="4"/>
</dbReference>
<organism evidence="8 9">
    <name type="scientific">Heterorhabditis bacteriophora</name>
    <name type="common">Entomopathogenic nematode worm</name>
    <dbReference type="NCBI Taxonomy" id="37862"/>
    <lineage>
        <taxon>Eukaryota</taxon>
        <taxon>Metazoa</taxon>
        <taxon>Ecdysozoa</taxon>
        <taxon>Nematoda</taxon>
        <taxon>Chromadorea</taxon>
        <taxon>Rhabditida</taxon>
        <taxon>Rhabditina</taxon>
        <taxon>Rhabditomorpha</taxon>
        <taxon>Strongyloidea</taxon>
        <taxon>Heterorhabditidae</taxon>
        <taxon>Heterorhabditis</taxon>
    </lineage>
</organism>
<dbReference type="InterPro" id="IPR002110">
    <property type="entry name" value="Ankyrin_rpt"/>
</dbReference>
<evidence type="ECO:0000313" key="8">
    <source>
        <dbReference type="Proteomes" id="UP000095283"/>
    </source>
</evidence>
<dbReference type="PROSITE" id="PS50297">
    <property type="entry name" value="ANK_REP_REGION"/>
    <property type="match status" value="4"/>
</dbReference>
<dbReference type="SUPFAM" id="SSF48403">
    <property type="entry name" value="Ankyrin repeat"/>
    <property type="match status" value="1"/>
</dbReference>
<dbReference type="Proteomes" id="UP000095283">
    <property type="component" value="Unplaced"/>
</dbReference>
<keyword evidence="2" id="KW-0677">Repeat</keyword>
<dbReference type="InterPro" id="IPR027417">
    <property type="entry name" value="P-loop_NTPase"/>
</dbReference>
<evidence type="ECO:0000313" key="9">
    <source>
        <dbReference type="WBParaSite" id="Hba_14037"/>
    </source>
</evidence>
<dbReference type="InterPro" id="IPR036770">
    <property type="entry name" value="Ankyrin_rpt-contain_sf"/>
</dbReference>
<dbReference type="InterPro" id="IPR020859">
    <property type="entry name" value="ROC"/>
</dbReference>
<dbReference type="Gene3D" id="1.25.40.20">
    <property type="entry name" value="Ankyrin repeat-containing domain"/>
    <property type="match status" value="1"/>
</dbReference>
<evidence type="ECO:0000256" key="2">
    <source>
        <dbReference type="ARBA" id="ARBA00022737"/>
    </source>
</evidence>
<dbReference type="PANTHER" id="PTHR24173">
    <property type="entry name" value="ANKYRIN REPEAT CONTAINING"/>
    <property type="match status" value="1"/>
</dbReference>
<feature type="region of interest" description="Disordered" evidence="6">
    <location>
        <begin position="1"/>
        <end position="23"/>
    </location>
</feature>
<dbReference type="PROSITE" id="PS51424">
    <property type="entry name" value="ROC"/>
    <property type="match status" value="1"/>
</dbReference>
<dbReference type="SUPFAM" id="SSF52540">
    <property type="entry name" value="P-loop containing nucleoside triphosphate hydrolases"/>
    <property type="match status" value="1"/>
</dbReference>
<feature type="compositionally biased region" description="Low complexity" evidence="6">
    <location>
        <begin position="375"/>
        <end position="386"/>
    </location>
</feature>
<dbReference type="AlphaFoldDB" id="A0A1I7X8R7"/>
<dbReference type="Pfam" id="PF12796">
    <property type="entry name" value="Ank_2"/>
    <property type="match status" value="1"/>
</dbReference>
<evidence type="ECO:0000256" key="4">
    <source>
        <dbReference type="ARBA" id="ARBA00023043"/>
    </source>
</evidence>
<proteinExistence type="predicted"/>